<evidence type="ECO:0000313" key="3">
    <source>
        <dbReference type="Proteomes" id="UP000051643"/>
    </source>
</evidence>
<protein>
    <submittedName>
        <fullName evidence="2">Transposase</fullName>
    </submittedName>
</protein>
<evidence type="ECO:0000313" key="2">
    <source>
        <dbReference type="EMBL" id="KRG29692.1"/>
    </source>
</evidence>
<name>A0A0Q9Z9M9_9FLAO</name>
<dbReference type="EMBL" id="LKTP01000005">
    <property type="protein sequence ID" value="KRG29692.1"/>
    <property type="molecule type" value="Genomic_DNA"/>
</dbReference>
<comment type="caution">
    <text evidence="2">The sequence shown here is derived from an EMBL/GenBank/DDBJ whole genome shotgun (WGS) entry which is preliminary data.</text>
</comment>
<feature type="domain" description="ISXO2-like transposase" evidence="1">
    <location>
        <begin position="128"/>
        <end position="267"/>
    </location>
</feature>
<reference evidence="2" key="1">
    <citation type="submission" date="2015-10" db="EMBL/GenBank/DDBJ databases">
        <title>Draft genome sequence of Salegentibacter mishustinae KCTC 12263.</title>
        <authorList>
            <person name="Lin W."/>
            <person name="Zheng Q."/>
        </authorList>
    </citation>
    <scope>NUCLEOTIDE SEQUENCE [LARGE SCALE GENOMIC DNA]</scope>
    <source>
        <strain evidence="2">KCTC 12263</strain>
    </source>
</reference>
<accession>A0A0Q9Z9M9</accession>
<keyword evidence="3" id="KW-1185">Reference proteome</keyword>
<dbReference type="RefSeq" id="WP_057481168.1">
    <property type="nucleotide sequence ID" value="NZ_BMWR01000010.1"/>
</dbReference>
<dbReference type="AlphaFoldDB" id="A0A0Q9Z9M9"/>
<dbReference type="Proteomes" id="UP000051643">
    <property type="component" value="Unassembled WGS sequence"/>
</dbReference>
<sequence length="298" mass="34566">MDKFKGKNILDFMKVFPDDGSCREYLANLKWHDGFTCPKCGHTKGCLKKDHKYHCYGCGKVESSTAGTLFHKVKFGLRKAFCIVFEMSTTSKSLSSIQMGERYGIRQGTAWYFMHKVRSAMESSKKHPLKGLVHVDEFIIGGQEENAPGRSYNTRKTKVIIAVELNEERKVKRAYAKVIDDYSAKSFTPLFEQHISEEAKVVTDKWRGYSPLKKKYNIEQVPSNKGKNFKELHIIIHKIKSWLRTVHAPISKQHVRRYLDEYSYRLNRSQSKQTIFHNNIKRMIQGKPRLHSQIINGS</sequence>
<gene>
    <name evidence="2" type="ORF">APR42_15470</name>
</gene>
<dbReference type="STRING" id="270918.APR42_15470"/>
<evidence type="ECO:0000259" key="1">
    <source>
        <dbReference type="SMART" id="SM01126"/>
    </source>
</evidence>
<dbReference type="Pfam" id="PF12762">
    <property type="entry name" value="DDE_Tnp_IS1595"/>
    <property type="match status" value="1"/>
</dbReference>
<dbReference type="Pfam" id="PF12760">
    <property type="entry name" value="Zn_ribbon_IS1595"/>
    <property type="match status" value="1"/>
</dbReference>
<dbReference type="InterPro" id="IPR024442">
    <property type="entry name" value="Transposase_Zn_ribbon"/>
</dbReference>
<dbReference type="NCBIfam" id="NF033547">
    <property type="entry name" value="transpos_IS1595"/>
    <property type="match status" value="1"/>
</dbReference>
<dbReference type="SMART" id="SM01126">
    <property type="entry name" value="DDE_Tnp_IS1595"/>
    <property type="match status" value="1"/>
</dbReference>
<organism evidence="2 3">
    <name type="scientific">Salegentibacter mishustinae</name>
    <dbReference type="NCBI Taxonomy" id="270918"/>
    <lineage>
        <taxon>Bacteria</taxon>
        <taxon>Pseudomonadati</taxon>
        <taxon>Bacteroidota</taxon>
        <taxon>Flavobacteriia</taxon>
        <taxon>Flavobacteriales</taxon>
        <taxon>Flavobacteriaceae</taxon>
        <taxon>Salegentibacter</taxon>
    </lineage>
</organism>
<dbReference type="OrthoDB" id="9783459at2"/>
<dbReference type="InterPro" id="IPR024445">
    <property type="entry name" value="Tnp_ISXO2-like"/>
</dbReference>
<proteinExistence type="predicted"/>